<keyword evidence="7" id="KW-0206">Cytoskeleton</keyword>
<dbReference type="Proteomes" id="UP001153269">
    <property type="component" value="Unassembled WGS sequence"/>
</dbReference>
<dbReference type="PANTHER" id="PTHR14517">
    <property type="entry name" value="RIB43A-RELATED"/>
    <property type="match status" value="1"/>
</dbReference>
<keyword evidence="8" id="KW-0966">Cell projection</keyword>
<evidence type="ECO:0000256" key="2">
    <source>
        <dbReference type="ARBA" id="ARBA00006875"/>
    </source>
</evidence>
<evidence type="ECO:0000256" key="5">
    <source>
        <dbReference type="ARBA" id="ARBA00023054"/>
    </source>
</evidence>
<dbReference type="InterPro" id="IPR008805">
    <property type="entry name" value="RIB43A"/>
</dbReference>
<evidence type="ECO:0000256" key="4">
    <source>
        <dbReference type="ARBA" id="ARBA00022846"/>
    </source>
</evidence>
<reference evidence="12" key="1">
    <citation type="submission" date="2020-03" db="EMBL/GenBank/DDBJ databases">
        <authorList>
            <person name="Weist P."/>
        </authorList>
    </citation>
    <scope>NUCLEOTIDE SEQUENCE</scope>
</reference>
<evidence type="ECO:0000313" key="12">
    <source>
        <dbReference type="EMBL" id="CAB1447071.1"/>
    </source>
</evidence>
<evidence type="ECO:0000256" key="3">
    <source>
        <dbReference type="ARBA" id="ARBA00022490"/>
    </source>
</evidence>
<keyword evidence="13" id="KW-1185">Reference proteome</keyword>
<gene>
    <name evidence="12" type="ORF">PLEPLA_LOCUS34768</name>
</gene>
<accession>A0A9N7VCL9</accession>
<evidence type="ECO:0000256" key="10">
    <source>
        <dbReference type="SAM" id="Coils"/>
    </source>
</evidence>
<evidence type="ECO:0000256" key="9">
    <source>
        <dbReference type="ARBA" id="ARBA00046435"/>
    </source>
</evidence>
<evidence type="ECO:0000256" key="11">
    <source>
        <dbReference type="SAM" id="MobiDB-lite"/>
    </source>
</evidence>
<protein>
    <recommendedName>
        <fullName evidence="14">RIB43A domain with coiled-coils 2</fullName>
    </recommendedName>
</protein>
<evidence type="ECO:0000256" key="8">
    <source>
        <dbReference type="ARBA" id="ARBA00023273"/>
    </source>
</evidence>
<evidence type="ECO:0000313" key="13">
    <source>
        <dbReference type="Proteomes" id="UP001153269"/>
    </source>
</evidence>
<keyword evidence="4" id="KW-0282">Flagellum</keyword>
<keyword evidence="3" id="KW-0963">Cytoplasm</keyword>
<evidence type="ECO:0000256" key="1">
    <source>
        <dbReference type="ARBA" id="ARBA00004611"/>
    </source>
</evidence>
<feature type="compositionally biased region" description="Polar residues" evidence="11">
    <location>
        <begin position="141"/>
        <end position="162"/>
    </location>
</feature>
<comment type="caution">
    <text evidence="12">The sequence shown here is derived from an EMBL/GenBank/DDBJ whole genome shotgun (WGS) entry which is preliminary data.</text>
</comment>
<dbReference type="AlphaFoldDB" id="A0A9N7VCL9"/>
<feature type="region of interest" description="Disordered" evidence="11">
    <location>
        <begin position="413"/>
        <end position="472"/>
    </location>
</feature>
<evidence type="ECO:0000256" key="7">
    <source>
        <dbReference type="ARBA" id="ARBA00023212"/>
    </source>
</evidence>
<comment type="subunit">
    <text evidence="9">Microtubule inner protein component of sperm flagellar doublet microtubules.</text>
</comment>
<feature type="region of interest" description="Disordered" evidence="11">
    <location>
        <begin position="100"/>
        <end position="162"/>
    </location>
</feature>
<dbReference type="PANTHER" id="PTHR14517:SF10">
    <property type="entry name" value="RIB43A-LIKE WITH COILED-COILS PROTEIN 2"/>
    <property type="match status" value="1"/>
</dbReference>
<dbReference type="Pfam" id="PF05914">
    <property type="entry name" value="RIB43A"/>
    <property type="match status" value="4"/>
</dbReference>
<feature type="compositionally biased region" description="Polar residues" evidence="11">
    <location>
        <begin position="458"/>
        <end position="472"/>
    </location>
</feature>
<organism evidence="12 13">
    <name type="scientific">Pleuronectes platessa</name>
    <name type="common">European plaice</name>
    <dbReference type="NCBI Taxonomy" id="8262"/>
    <lineage>
        <taxon>Eukaryota</taxon>
        <taxon>Metazoa</taxon>
        <taxon>Chordata</taxon>
        <taxon>Craniata</taxon>
        <taxon>Vertebrata</taxon>
        <taxon>Euteleostomi</taxon>
        <taxon>Actinopterygii</taxon>
        <taxon>Neopterygii</taxon>
        <taxon>Teleostei</taxon>
        <taxon>Neoteleostei</taxon>
        <taxon>Acanthomorphata</taxon>
        <taxon>Carangaria</taxon>
        <taxon>Pleuronectiformes</taxon>
        <taxon>Pleuronectoidei</taxon>
        <taxon>Pleuronectidae</taxon>
        <taxon>Pleuronectes</taxon>
    </lineage>
</organism>
<evidence type="ECO:0000256" key="6">
    <source>
        <dbReference type="ARBA" id="ARBA00023069"/>
    </source>
</evidence>
<dbReference type="EMBL" id="CADEAL010003935">
    <property type="protein sequence ID" value="CAB1447071.1"/>
    <property type="molecule type" value="Genomic_DNA"/>
</dbReference>
<sequence length="654" mass="77838">MFNAELASDRLKRMDLQRRRDRETERRERIFNDKLRTMGVDTGALHVQVEEKKKREEQLEEKQKAHDAEMLHNSKVAFILQHKEEKNKRAMQMELVNYRQQHQQPRSQQEFDLNDTDHSTDTGVMPPGFVGEDPEFKNRLQRQQEQIRQWSNQQQSERAAERNQQTLEKLLYDQKRVEMDNRALQLQSLEMERSRAEAVATKEFNLAKIEEKRRQERCDEVNRGLDINPALGRWGVPGLCPGSDLRAPPQTLEQVLQFQRNQIEEKKRIELENKREEEQHDRVRLASARSALLLERKQVKLSKQLRRDQETTNFQLAELQRQQRVYRDVAMRRPKRRQRIFNDKFRITGVDKEALDMQVEEKKTLKEAEEEKQKVQDAETLHNSKVAFILQHKEEKNKRSMKIELVTYWQQHQQPPSQQEFDLNDTDHSTDTGMMPPGLMGEDPAFKNRLQRQKEQIRQWSNQQQSERAAERNQQTLEKLLYDQKRVEMDNRALQLQSLEMERSRAEAVATKQFNLAKIEEKRRQERYEEVNRGLDINPALGRWGVPGLCPGSDLRGPPQTLEQVLQLQRNQIAEKKRIELENKREEEQHDHVRLASARSALLLERKQVKLSKQMRRDQESTNFQLAELQRQQKPDLERGSDLESFFKFNTCSR</sequence>
<feature type="coiled-coil region" evidence="10">
    <location>
        <begin position="352"/>
        <end position="385"/>
    </location>
</feature>
<comment type="similarity">
    <text evidence="2">Belongs to the RIB43A family.</text>
</comment>
<name>A0A9N7VCL9_PLEPL</name>
<proteinExistence type="inferred from homology"/>
<comment type="subcellular location">
    <subcellularLocation>
        <location evidence="1">Cytoplasm</location>
        <location evidence="1">Cytoskeleton</location>
        <location evidence="1">Flagellum axoneme</location>
    </subcellularLocation>
</comment>
<feature type="coiled-coil region" evidence="10">
    <location>
        <begin position="259"/>
        <end position="322"/>
    </location>
</feature>
<keyword evidence="6" id="KW-0969">Cilium</keyword>
<keyword evidence="5 10" id="KW-0175">Coiled coil</keyword>
<evidence type="ECO:0008006" key="14">
    <source>
        <dbReference type="Google" id="ProtNLM"/>
    </source>
</evidence>